<evidence type="ECO:0000256" key="6">
    <source>
        <dbReference type="SAM" id="Phobius"/>
    </source>
</evidence>
<dbReference type="OMA" id="FATRHFT"/>
<name>A0A8I6SJF8_CIMLE</name>
<evidence type="ECO:0000256" key="3">
    <source>
        <dbReference type="ARBA" id="ARBA00022989"/>
    </source>
</evidence>
<dbReference type="InterPro" id="IPR009801">
    <property type="entry name" value="TMEM126"/>
</dbReference>
<dbReference type="PANTHER" id="PTHR16296:SF2">
    <property type="entry name" value="TRANSMEMBRANE PROTEIN 126A"/>
    <property type="match status" value="1"/>
</dbReference>
<dbReference type="OrthoDB" id="6234762at2759"/>
<accession>A0A8I6SJF8</accession>
<evidence type="ECO:0000256" key="1">
    <source>
        <dbReference type="ARBA" id="ARBA00004225"/>
    </source>
</evidence>
<keyword evidence="3 6" id="KW-1133">Transmembrane helix</keyword>
<keyword evidence="8" id="KW-1185">Reference proteome</keyword>
<evidence type="ECO:0000256" key="5">
    <source>
        <dbReference type="ARBA" id="ARBA00023136"/>
    </source>
</evidence>
<feature type="transmembrane region" description="Helical" evidence="6">
    <location>
        <begin position="117"/>
        <end position="136"/>
    </location>
</feature>
<dbReference type="Proteomes" id="UP000494040">
    <property type="component" value="Unassembled WGS sequence"/>
</dbReference>
<evidence type="ECO:0000313" key="7">
    <source>
        <dbReference type="EnsemblMetazoa" id="XP_014262587.1"/>
    </source>
</evidence>
<comment type="subcellular location">
    <subcellularLocation>
        <location evidence="1">Mitochondrion membrane</location>
        <topology evidence="1">Multi-pass membrane protein</topology>
    </subcellularLocation>
</comment>
<reference evidence="7" key="1">
    <citation type="submission" date="2022-01" db="UniProtKB">
        <authorList>
            <consortium name="EnsemblMetazoa"/>
        </authorList>
    </citation>
    <scope>IDENTIFICATION</scope>
</reference>
<sequence length="199" mass="22612">MNDKGVIKLTRSQAAEMQWKLIYTWPTKSDTWPYYYGLGALSVAASLSSIYISVHFKRKFKLGTFGNMSLMFPSIMVPPVILSLSHQKLVSEPILLQTECPVCIQFRSLMIQNLVGLGYPLLMAPTLSVALANVFSTMKLPTFSIKNIPEFYYLFTKLSKRLKLPLLFLFTFHSAISIYVANQEAYSLYTILDKLDSQN</sequence>
<keyword evidence="2 6" id="KW-0812">Transmembrane</keyword>
<dbReference type="EnsemblMetazoa" id="XM_014407101.2">
    <property type="protein sequence ID" value="XP_014262587.1"/>
    <property type="gene ID" value="LOC106674409"/>
</dbReference>
<evidence type="ECO:0000256" key="4">
    <source>
        <dbReference type="ARBA" id="ARBA00023128"/>
    </source>
</evidence>
<keyword evidence="5 6" id="KW-0472">Membrane</keyword>
<feature type="transmembrane region" description="Helical" evidence="6">
    <location>
        <begin position="164"/>
        <end position="181"/>
    </location>
</feature>
<feature type="transmembrane region" description="Helical" evidence="6">
    <location>
        <begin position="34"/>
        <end position="53"/>
    </location>
</feature>
<dbReference type="GeneID" id="106674409"/>
<keyword evidence="4" id="KW-0496">Mitochondrion</keyword>
<organism evidence="7 8">
    <name type="scientific">Cimex lectularius</name>
    <name type="common">Bed bug</name>
    <name type="synonym">Acanthia lectularia</name>
    <dbReference type="NCBI Taxonomy" id="79782"/>
    <lineage>
        <taxon>Eukaryota</taxon>
        <taxon>Metazoa</taxon>
        <taxon>Ecdysozoa</taxon>
        <taxon>Arthropoda</taxon>
        <taxon>Hexapoda</taxon>
        <taxon>Insecta</taxon>
        <taxon>Pterygota</taxon>
        <taxon>Neoptera</taxon>
        <taxon>Paraneoptera</taxon>
        <taxon>Hemiptera</taxon>
        <taxon>Heteroptera</taxon>
        <taxon>Panheteroptera</taxon>
        <taxon>Cimicomorpha</taxon>
        <taxon>Cimicidae</taxon>
        <taxon>Cimex</taxon>
    </lineage>
</organism>
<dbReference type="RefSeq" id="XP_014262587.1">
    <property type="nucleotide sequence ID" value="XM_014407101.2"/>
</dbReference>
<dbReference type="AlphaFoldDB" id="A0A8I6SJF8"/>
<dbReference type="Pfam" id="PF07114">
    <property type="entry name" value="TMEM126"/>
    <property type="match status" value="1"/>
</dbReference>
<evidence type="ECO:0000256" key="2">
    <source>
        <dbReference type="ARBA" id="ARBA00022692"/>
    </source>
</evidence>
<dbReference type="KEGG" id="clec:106674409"/>
<evidence type="ECO:0000313" key="8">
    <source>
        <dbReference type="Proteomes" id="UP000494040"/>
    </source>
</evidence>
<protein>
    <submittedName>
        <fullName evidence="7">Uncharacterized protein</fullName>
    </submittedName>
</protein>
<dbReference type="PANTHER" id="PTHR16296">
    <property type="entry name" value="UNCHARACTERIZED HYPOTHALAMUS PROTEIN HT007"/>
    <property type="match status" value="1"/>
</dbReference>
<proteinExistence type="predicted"/>
<dbReference type="GO" id="GO:0031966">
    <property type="term" value="C:mitochondrial membrane"/>
    <property type="evidence" value="ECO:0007669"/>
    <property type="project" value="UniProtKB-SubCell"/>
</dbReference>
<dbReference type="GO" id="GO:0032981">
    <property type="term" value="P:mitochondrial respiratory chain complex I assembly"/>
    <property type="evidence" value="ECO:0007669"/>
    <property type="project" value="TreeGrafter"/>
</dbReference>